<sequence>MNKEFANKKIQIIQNFESNTALLSGNSMGIYFKFISESNLKIYFKPLNEVFKPDVFTNNGVLLNFERELIDEDDVEYALDVFSLFNKYPQFELTERLKVEQIKKVFQLLKDELYSSEMSYIMLKTLLKVLLLHLIRYQNQSFLEQDLNQKRVFQFLELMETHYLEHTNADFYADEIGISMKRLNQILKEKLNLTAKQIIQQRQITEAKRSLVRSEITTKELAFKLGFDSISSFSRFFKKHIGVSPSVFRQQH</sequence>
<comment type="caution">
    <text evidence="5">The sequence shown here is derived from an EMBL/GenBank/DDBJ whole genome shotgun (WGS) entry which is preliminary data.</text>
</comment>
<dbReference type="PANTHER" id="PTHR43280:SF32">
    <property type="entry name" value="TRANSCRIPTIONAL REGULATORY PROTEIN"/>
    <property type="match status" value="1"/>
</dbReference>
<keyword evidence="3" id="KW-0804">Transcription</keyword>
<accession>A0ABW3BRZ5</accession>
<keyword evidence="1" id="KW-0805">Transcription regulation</keyword>
<feature type="domain" description="HTH araC/xylS-type" evidence="4">
    <location>
        <begin position="153"/>
        <end position="251"/>
    </location>
</feature>
<dbReference type="InterPro" id="IPR020449">
    <property type="entry name" value="Tscrpt_reg_AraC-type_HTH"/>
</dbReference>
<proteinExistence type="predicted"/>
<dbReference type="PANTHER" id="PTHR43280">
    <property type="entry name" value="ARAC-FAMILY TRANSCRIPTIONAL REGULATOR"/>
    <property type="match status" value="1"/>
</dbReference>
<evidence type="ECO:0000313" key="6">
    <source>
        <dbReference type="Proteomes" id="UP001597011"/>
    </source>
</evidence>
<evidence type="ECO:0000259" key="4">
    <source>
        <dbReference type="PROSITE" id="PS01124"/>
    </source>
</evidence>
<organism evidence="5 6">
    <name type="scientific">Mariniflexile aquimaris</name>
    <dbReference type="NCBI Taxonomy" id="881009"/>
    <lineage>
        <taxon>Bacteria</taxon>
        <taxon>Pseudomonadati</taxon>
        <taxon>Bacteroidota</taxon>
        <taxon>Flavobacteriia</taxon>
        <taxon>Flavobacteriales</taxon>
        <taxon>Flavobacteriaceae</taxon>
        <taxon>Mariniflexile</taxon>
    </lineage>
</organism>
<dbReference type="SMART" id="SM00342">
    <property type="entry name" value="HTH_ARAC"/>
    <property type="match status" value="1"/>
</dbReference>
<dbReference type="InterPro" id="IPR009057">
    <property type="entry name" value="Homeodomain-like_sf"/>
</dbReference>
<dbReference type="PRINTS" id="PR00032">
    <property type="entry name" value="HTHARAC"/>
</dbReference>
<gene>
    <name evidence="5" type="ORF">ACFQ0I_05905</name>
</gene>
<dbReference type="Proteomes" id="UP001597011">
    <property type="component" value="Unassembled WGS sequence"/>
</dbReference>
<protein>
    <submittedName>
        <fullName evidence="5">Helix-turn-helix domain-containing protein</fullName>
    </submittedName>
</protein>
<evidence type="ECO:0000256" key="3">
    <source>
        <dbReference type="ARBA" id="ARBA00023163"/>
    </source>
</evidence>
<dbReference type="PROSITE" id="PS01124">
    <property type="entry name" value="HTH_ARAC_FAMILY_2"/>
    <property type="match status" value="1"/>
</dbReference>
<name>A0ABW3BRZ5_9FLAO</name>
<dbReference type="InterPro" id="IPR018060">
    <property type="entry name" value="HTH_AraC"/>
</dbReference>
<dbReference type="SUPFAM" id="SSF46689">
    <property type="entry name" value="Homeodomain-like"/>
    <property type="match status" value="1"/>
</dbReference>
<evidence type="ECO:0000313" key="5">
    <source>
        <dbReference type="EMBL" id="MFD0835289.1"/>
    </source>
</evidence>
<dbReference type="Pfam" id="PF12833">
    <property type="entry name" value="HTH_18"/>
    <property type="match status" value="1"/>
</dbReference>
<evidence type="ECO:0000256" key="1">
    <source>
        <dbReference type="ARBA" id="ARBA00023015"/>
    </source>
</evidence>
<reference evidence="6" key="1">
    <citation type="journal article" date="2019" name="Int. J. Syst. Evol. Microbiol.">
        <title>The Global Catalogue of Microorganisms (GCM) 10K type strain sequencing project: providing services to taxonomists for standard genome sequencing and annotation.</title>
        <authorList>
            <consortium name="The Broad Institute Genomics Platform"/>
            <consortium name="The Broad Institute Genome Sequencing Center for Infectious Disease"/>
            <person name="Wu L."/>
            <person name="Ma J."/>
        </authorList>
    </citation>
    <scope>NUCLEOTIDE SEQUENCE [LARGE SCALE GENOMIC DNA]</scope>
    <source>
        <strain evidence="6">CCUG 60529</strain>
    </source>
</reference>
<dbReference type="RefSeq" id="WP_379940326.1">
    <property type="nucleotide sequence ID" value="NZ_JBHTIB010000008.1"/>
</dbReference>
<dbReference type="EMBL" id="JBHTIB010000008">
    <property type="protein sequence ID" value="MFD0835289.1"/>
    <property type="molecule type" value="Genomic_DNA"/>
</dbReference>
<evidence type="ECO:0000256" key="2">
    <source>
        <dbReference type="ARBA" id="ARBA00023125"/>
    </source>
</evidence>
<dbReference type="Gene3D" id="1.10.10.60">
    <property type="entry name" value="Homeodomain-like"/>
    <property type="match status" value="1"/>
</dbReference>
<keyword evidence="2" id="KW-0238">DNA-binding</keyword>
<keyword evidence="6" id="KW-1185">Reference proteome</keyword>